<comment type="subunit">
    <text evidence="7">Heterodimer of a small subunit (PriS) and a large subunit (PriL).</text>
</comment>
<keyword evidence="4 7" id="KW-0479">Metal-binding</keyword>
<dbReference type="PaxDb" id="572546-Arcpr_1254"/>
<accession>D2RDW2</accession>
<dbReference type="NCBIfam" id="NF002589">
    <property type="entry name" value="PRK02249.1-3"/>
    <property type="match status" value="1"/>
</dbReference>
<dbReference type="HOGENOM" id="CLU_052778_0_0_2"/>
<evidence type="ECO:0000256" key="5">
    <source>
        <dbReference type="ARBA" id="ARBA00023004"/>
    </source>
</evidence>
<dbReference type="CDD" id="cd06560">
    <property type="entry name" value="PriL"/>
    <property type="match status" value="1"/>
</dbReference>
<dbReference type="Pfam" id="PF26466">
    <property type="entry name" value="DNA_primase_lrg_N"/>
    <property type="match status" value="1"/>
</dbReference>
<dbReference type="GO" id="GO:0051539">
    <property type="term" value="F:4 iron, 4 sulfur cluster binding"/>
    <property type="evidence" value="ECO:0007669"/>
    <property type="project" value="UniProtKB-UniRule"/>
</dbReference>
<feature type="binding site" evidence="7">
    <location>
        <position position="337"/>
    </location>
    <ligand>
        <name>[4Fe-4S] cluster</name>
        <dbReference type="ChEBI" id="CHEBI:49883"/>
    </ligand>
</feature>
<dbReference type="AlphaFoldDB" id="D2RDW2"/>
<dbReference type="RefSeq" id="WP_012940642.1">
    <property type="nucleotide sequence ID" value="NC_013741.1"/>
</dbReference>
<comment type="function">
    <text evidence="7">Regulatory subunit of DNA primase, an RNA polymerase that catalyzes the synthesis of short RNA molecules used as primers for DNA polymerase during DNA replication. Stabilizes and modulates the activity of the small subunit, increasing the rate of DNA synthesis, and conferring RNA synthesis capability. The DNA polymerase activity may enable DNA primase to also catalyze primer extension after primer synthesis. May also play a role in DNA repair.</text>
</comment>
<dbReference type="GO" id="GO:0006270">
    <property type="term" value="P:DNA replication initiation"/>
    <property type="evidence" value="ECO:0007669"/>
    <property type="project" value="TreeGrafter"/>
</dbReference>
<evidence type="ECO:0000256" key="1">
    <source>
        <dbReference type="ARBA" id="ARBA00022485"/>
    </source>
</evidence>
<dbReference type="PANTHER" id="PTHR10537:SF3">
    <property type="entry name" value="DNA PRIMASE LARGE SUBUNIT"/>
    <property type="match status" value="1"/>
</dbReference>
<dbReference type="PANTHER" id="PTHR10537">
    <property type="entry name" value="DNA PRIMASE LARGE SUBUNIT"/>
    <property type="match status" value="1"/>
</dbReference>
<evidence type="ECO:0000256" key="2">
    <source>
        <dbReference type="ARBA" id="ARBA00022515"/>
    </source>
</evidence>
<keyword evidence="5 7" id="KW-0408">Iron</keyword>
<dbReference type="GeneID" id="8739940"/>
<sequence length="371" mass="43422">MKRPFLPILPFLARYPFLSYSKIFEFTQEEILSDLEDAKEFVKTVLESDVENVTKPLKLLCSDCGVREECEGFECCTYPAKDYSVMLNRAEKAVLKWLRIITIVSNLDDFLRRRFAVRMSRVYREMLKAEMDDFLIVVAWDLGLRLDKSTDLFGYLKSYYVMPKPFAVDLVDYLKLAVRIKDESWKLVNRKVVKGYVYLSRDEFVRLIEELMKDKFMERLPIKVDVDLGVKVKREYKFESLPIEFECFPECMKKIIADLNEGKNVPHTGRFAIASFLINLGCSVDKVVEIFRNAPDFDEDKTRYQVEHIAGMRGKGEKYIAPSCETMKSWGLCIWNCEIDHPIKYYRRCLSERRGGGKRASKRKSNTSNDT</sequence>
<evidence type="ECO:0000313" key="10">
    <source>
        <dbReference type="Proteomes" id="UP000001901"/>
    </source>
</evidence>
<proteinExistence type="inferred from homology"/>
<dbReference type="GO" id="GO:0006269">
    <property type="term" value="P:DNA replication, synthesis of primer"/>
    <property type="evidence" value="ECO:0007669"/>
    <property type="project" value="UniProtKB-UniRule"/>
</dbReference>
<evidence type="ECO:0000256" key="4">
    <source>
        <dbReference type="ARBA" id="ARBA00022723"/>
    </source>
</evidence>
<dbReference type="Proteomes" id="UP000001901">
    <property type="component" value="Chromosome"/>
</dbReference>
<keyword evidence="6 7" id="KW-0411">Iron-sulfur</keyword>
<keyword evidence="2 7" id="KW-0639">Primosome</keyword>
<comment type="similarity">
    <text evidence="7">Belongs to the eukaryotic-type primase large subunit family.</text>
</comment>
<evidence type="ECO:0000256" key="6">
    <source>
        <dbReference type="ARBA" id="ARBA00023014"/>
    </source>
</evidence>
<keyword evidence="1 7" id="KW-0004">4Fe-4S</keyword>
<dbReference type="HAMAP" id="MF_00701">
    <property type="entry name" value="DNA_primase_lrg_arc"/>
    <property type="match status" value="1"/>
</dbReference>
<keyword evidence="3 7" id="KW-0235">DNA replication</keyword>
<feature type="binding site" evidence="7">
    <location>
        <position position="333"/>
    </location>
    <ligand>
        <name>[4Fe-4S] cluster</name>
        <dbReference type="ChEBI" id="CHEBI:49883"/>
    </ligand>
</feature>
<dbReference type="KEGG" id="apo:Arcpr_1254"/>
<organism evidence="9 10">
    <name type="scientific">Archaeoglobus profundus (strain DSM 5631 / JCM 9629 / NBRC 100127 / Av18)</name>
    <dbReference type="NCBI Taxonomy" id="572546"/>
    <lineage>
        <taxon>Archaea</taxon>
        <taxon>Methanobacteriati</taxon>
        <taxon>Methanobacteriota</taxon>
        <taxon>Archaeoglobi</taxon>
        <taxon>Archaeoglobales</taxon>
        <taxon>Archaeoglobaceae</taxon>
        <taxon>Archaeoglobus</taxon>
    </lineage>
</organism>
<protein>
    <recommendedName>
        <fullName evidence="7">DNA primase large subunit PriL</fullName>
    </recommendedName>
</protein>
<dbReference type="STRING" id="572546.Arcpr_1254"/>
<evidence type="ECO:0000256" key="3">
    <source>
        <dbReference type="ARBA" id="ARBA00022705"/>
    </source>
</evidence>
<gene>
    <name evidence="7" type="primary">priL</name>
    <name evidence="9" type="ordered locus">Arcpr_1254</name>
</gene>
<dbReference type="InterPro" id="IPR058560">
    <property type="entry name" value="DNA_primase_C"/>
</dbReference>
<dbReference type="EMBL" id="CP001857">
    <property type="protein sequence ID" value="ADB58306.1"/>
    <property type="molecule type" value="Genomic_DNA"/>
</dbReference>
<feature type="domain" description="DNA primase large subunit C-terminal" evidence="8">
    <location>
        <begin position="245"/>
        <end position="333"/>
    </location>
</feature>
<evidence type="ECO:0000313" key="9">
    <source>
        <dbReference type="EMBL" id="ADB58306.1"/>
    </source>
</evidence>
<evidence type="ECO:0000256" key="7">
    <source>
        <dbReference type="HAMAP-Rule" id="MF_00701"/>
    </source>
</evidence>
<dbReference type="InterPro" id="IPR023642">
    <property type="entry name" value="DNA_primase_lsu_PriL"/>
</dbReference>
<dbReference type="InterPro" id="IPR007238">
    <property type="entry name" value="DNA_primase_lsu_euk/arc"/>
</dbReference>
<dbReference type="eggNOG" id="arCOG03013">
    <property type="taxonomic scope" value="Archaea"/>
</dbReference>
<dbReference type="GO" id="GO:1990077">
    <property type="term" value="C:primosome complex"/>
    <property type="evidence" value="ECO:0007669"/>
    <property type="project" value="UniProtKB-KW"/>
</dbReference>
<dbReference type="GO" id="GO:0003899">
    <property type="term" value="F:DNA-directed RNA polymerase activity"/>
    <property type="evidence" value="ECO:0007669"/>
    <property type="project" value="InterPro"/>
</dbReference>
<comment type="cofactor">
    <cofactor evidence="7">
        <name>[4Fe-4S] cluster</name>
        <dbReference type="ChEBI" id="CHEBI:49883"/>
    </cofactor>
    <text evidence="7">Binds 1 [4Fe-4S] cluster.</text>
</comment>
<keyword evidence="10" id="KW-1185">Reference proteome</keyword>
<dbReference type="OrthoDB" id="46081at2157"/>
<dbReference type="Pfam" id="PF04104">
    <property type="entry name" value="DNA_primase_lrg"/>
    <property type="match status" value="1"/>
</dbReference>
<dbReference type="SUPFAM" id="SSF140914">
    <property type="entry name" value="PriB N-terminal domain-like"/>
    <property type="match status" value="1"/>
</dbReference>
<evidence type="ECO:0000259" key="8">
    <source>
        <dbReference type="Pfam" id="PF04104"/>
    </source>
</evidence>
<reference evidence="9 10" key="1">
    <citation type="journal article" date="2010" name="Stand. Genomic Sci.">
        <title>Complete genome sequence of Archaeoglobus profundus type strain (AV18).</title>
        <authorList>
            <person name="von Jan M."/>
            <person name="Lapidus A."/>
            <person name="Del Rio T.G."/>
            <person name="Copeland A."/>
            <person name="Tice H."/>
            <person name="Cheng J.F."/>
            <person name="Lucas S."/>
            <person name="Chen F."/>
            <person name="Nolan M."/>
            <person name="Goodwin L."/>
            <person name="Han C."/>
            <person name="Pitluck S."/>
            <person name="Liolios K."/>
            <person name="Ivanova N."/>
            <person name="Mavromatis K."/>
            <person name="Ovchinnikova G."/>
            <person name="Chertkov O."/>
            <person name="Pati A."/>
            <person name="Chen A."/>
            <person name="Palaniappan K."/>
            <person name="Land M."/>
            <person name="Hauser L."/>
            <person name="Chang Y.J."/>
            <person name="Jeffries C.D."/>
            <person name="Saunders E."/>
            <person name="Brettin T."/>
            <person name="Detter J.C."/>
            <person name="Chain P."/>
            <person name="Eichinger K."/>
            <person name="Huber H."/>
            <person name="Spring S."/>
            <person name="Rohde M."/>
            <person name="Goker M."/>
            <person name="Wirth R."/>
            <person name="Woyke T."/>
            <person name="Bristow J."/>
            <person name="Eisen J.A."/>
            <person name="Markowitz V."/>
            <person name="Hugenholtz P."/>
            <person name="Kyrpides N.C."/>
            <person name="Klenk H.P."/>
        </authorList>
    </citation>
    <scope>NUCLEOTIDE SEQUENCE [LARGE SCALE GENOMIC DNA]</scope>
    <source>
        <strain evidence="10">DSM 5631 / JCM 9629 / NBRC 100127 / Av18</strain>
    </source>
</reference>
<name>D2RDW2_ARCPA</name>
<feature type="binding site" evidence="7">
    <location>
        <position position="324"/>
    </location>
    <ligand>
        <name>[4Fe-4S] cluster</name>
        <dbReference type="ChEBI" id="CHEBI:49883"/>
    </ligand>
</feature>
<dbReference type="GO" id="GO:0046872">
    <property type="term" value="F:metal ion binding"/>
    <property type="evidence" value="ECO:0007669"/>
    <property type="project" value="UniProtKB-KW"/>
</dbReference>
<feature type="binding site" evidence="7">
    <location>
        <position position="251"/>
    </location>
    <ligand>
        <name>[4Fe-4S] cluster</name>
        <dbReference type="ChEBI" id="CHEBI:49883"/>
    </ligand>
</feature>